<reference evidence="5" key="1">
    <citation type="submission" date="2021-12" db="EMBL/GenBank/DDBJ databases">
        <title>Prjna785345.</title>
        <authorList>
            <person name="Rujirawat T."/>
            <person name="Krajaejun T."/>
        </authorList>
    </citation>
    <scope>NUCLEOTIDE SEQUENCE</scope>
    <source>
        <strain evidence="5">Pi057C3</strain>
    </source>
</reference>
<evidence type="ECO:0000256" key="3">
    <source>
        <dbReference type="SAM" id="MobiDB-lite"/>
    </source>
</evidence>
<dbReference type="SMART" id="SM00320">
    <property type="entry name" value="WD40"/>
    <property type="match status" value="8"/>
</dbReference>
<dbReference type="PROSITE" id="PS50082">
    <property type="entry name" value="WD_REPEATS_2"/>
    <property type="match status" value="2"/>
</dbReference>
<protein>
    <recommendedName>
        <fullName evidence="4">EF-hand domain-containing protein</fullName>
    </recommendedName>
</protein>
<feature type="region of interest" description="Disordered" evidence="3">
    <location>
        <begin position="1181"/>
        <end position="1205"/>
    </location>
</feature>
<dbReference type="Proteomes" id="UP001209570">
    <property type="component" value="Unassembled WGS sequence"/>
</dbReference>
<feature type="domain" description="EF-hand" evidence="4">
    <location>
        <begin position="141"/>
        <end position="176"/>
    </location>
</feature>
<dbReference type="SUPFAM" id="SSF50978">
    <property type="entry name" value="WD40 repeat-like"/>
    <property type="match status" value="1"/>
</dbReference>
<dbReference type="PANTHER" id="PTHR44324">
    <property type="entry name" value="WD40 REPEAT DOMAIN 95"/>
    <property type="match status" value="1"/>
</dbReference>
<keyword evidence="1" id="KW-0677">Repeat</keyword>
<proteinExistence type="predicted"/>
<evidence type="ECO:0000256" key="1">
    <source>
        <dbReference type="ARBA" id="ARBA00022737"/>
    </source>
</evidence>
<dbReference type="AlphaFoldDB" id="A0AAD5M9U0"/>
<accession>A0AAD5M9U0</accession>
<comment type="caution">
    <text evidence="5">The sequence shown here is derived from an EMBL/GenBank/DDBJ whole genome shotgun (WGS) entry which is preliminary data.</text>
</comment>
<feature type="region of interest" description="Disordered" evidence="3">
    <location>
        <begin position="55"/>
        <end position="74"/>
    </location>
</feature>
<evidence type="ECO:0000313" key="6">
    <source>
        <dbReference type="Proteomes" id="UP001209570"/>
    </source>
</evidence>
<dbReference type="PANTHER" id="PTHR44324:SF4">
    <property type="entry name" value="WD40 REPEAT DOMAIN 95"/>
    <property type="match status" value="1"/>
</dbReference>
<dbReference type="Gene3D" id="2.130.10.10">
    <property type="entry name" value="YVTN repeat-like/Quinoprotein amine dehydrogenase"/>
    <property type="match status" value="3"/>
</dbReference>
<dbReference type="SUPFAM" id="SSF101908">
    <property type="entry name" value="Putative isomerase YbhE"/>
    <property type="match status" value="1"/>
</dbReference>
<dbReference type="InterPro" id="IPR051242">
    <property type="entry name" value="WD-EF-hand_domain"/>
</dbReference>
<dbReference type="InterPro" id="IPR036322">
    <property type="entry name" value="WD40_repeat_dom_sf"/>
</dbReference>
<sequence length="1205" mass="133068">MRRRELASESGSSAEGTSYLPRIIESHTAREFREQRARHGMLAIIAGVSSSYLSTATTRPTASRSRRPTARKASVDGKICSADAWSAHGETMEEPLQLDRAAMEVLYKAFEELGELDEEGFVGEVLRGMERPETADAHVVETASQLRALFRQADLRGDGVLTWESFSSFASQTSDVTTALEDTVINRYQADAAPSPINHAAEVTNMVCSRAAFPYIALAFLTKLQFFLPEVERMLIHDTRAKGFHVFQLLDAVYSPLGRYVITASTSPVISFYDVDHLKIRQQLPAETWQTALTLHSSSTPILYSASATGHVHAWDLQALRHRHAFFTRHDDPHRVMTDIEMLESMGALASASMDGNIYLLDLLTDKVRRTMRGHRKGVSILRYCADNRYLLSAGLDHSVQVWNPHLEKNVGSLPGHRHQLIGLDVRPGTPEIITADESGIIKIWDLRKFAAVQTIVRELYVKEHSTSTSRSARGRPLRTMCYLSSHQRIAVAHSTIFFLDAKQGRTIDDARGPTTSTTRRTIRTASIDQDIEEKPLGVFYSSPSRAFVVVTATQMQHWALATRRRACPEGHAVSLALPGRVTCAAAVEDLFSCVLGCDDGTLARVMMPSGTVVSSAKLHAAEVSALRCLSTLKLVVSSATDGTIFVSEWDTLQLLHRLDHWRAVQSSRGVDIPPPRAALSPAFDIVYAVPLRLRAFFIGNEVERLKLAFASEDPCCLGCIPLSRLPSALHRAFPLSSRDVRQLGGVDDDARTESSPGEQSVTFSMFLELLKDSLTANNEGGRQQWALAEISSLDTNARSDLLISASSSDGTFCVWNLRNRAVVAQGAVSEPGKAKARSIAHVQFLAPSPCFAIVEESSAMFSIWSSVAVPPWLPFTHECLLHVQHPHESDSCSERDDGDLRFITEPEPTQPTGRVENNSVVRSIDWFYGSAADATLCVGDDDGFLALYALSSLLEFVTVHATPKSTNQEDLPRTSDSDPRWASLIRLQRRWRASESGGSVRLVRLVAIPELQQPRTDDHVVVLSVVEAATCVDLWAQSGLRLGRLSMQQGVTADDRLWHLRWDGEATRERERVETTRFLQSMGTHAGLQAPSSDQDASTTDQQDGDEGESDEDDDAIDDKLTRRFDASRKTIAVPPRRVTLFPDRARASPRVSSRSLSVSARFHSSTSSTMRAEEALVAWRRPTSVQVPGSSDTRNDSQRSLLP</sequence>
<evidence type="ECO:0000256" key="2">
    <source>
        <dbReference type="PROSITE-ProRule" id="PRU00221"/>
    </source>
</evidence>
<name>A0AAD5M9U0_PYTIN</name>
<dbReference type="PROSITE" id="PS50222">
    <property type="entry name" value="EF_HAND_2"/>
    <property type="match status" value="1"/>
</dbReference>
<gene>
    <name evidence="5" type="ORF">P43SY_005775</name>
</gene>
<dbReference type="EMBL" id="JAKCXM010000002">
    <property type="protein sequence ID" value="KAJ0409881.1"/>
    <property type="molecule type" value="Genomic_DNA"/>
</dbReference>
<dbReference type="PROSITE" id="PS50294">
    <property type="entry name" value="WD_REPEATS_REGION"/>
    <property type="match status" value="1"/>
</dbReference>
<keyword evidence="2" id="KW-0853">WD repeat</keyword>
<evidence type="ECO:0000259" key="4">
    <source>
        <dbReference type="PROSITE" id="PS50222"/>
    </source>
</evidence>
<feature type="repeat" description="WD" evidence="2">
    <location>
        <begin position="414"/>
        <end position="455"/>
    </location>
</feature>
<evidence type="ECO:0000313" key="5">
    <source>
        <dbReference type="EMBL" id="KAJ0409881.1"/>
    </source>
</evidence>
<dbReference type="Pfam" id="PF00400">
    <property type="entry name" value="WD40"/>
    <property type="match status" value="1"/>
</dbReference>
<feature type="compositionally biased region" description="Acidic residues" evidence="3">
    <location>
        <begin position="1104"/>
        <end position="1118"/>
    </location>
</feature>
<feature type="region of interest" description="Disordered" evidence="3">
    <location>
        <begin position="1085"/>
        <end position="1120"/>
    </location>
</feature>
<dbReference type="InterPro" id="IPR002048">
    <property type="entry name" value="EF_hand_dom"/>
</dbReference>
<dbReference type="InterPro" id="IPR001680">
    <property type="entry name" value="WD40_rpt"/>
</dbReference>
<organism evidence="5 6">
    <name type="scientific">Pythium insidiosum</name>
    <name type="common">Pythiosis disease agent</name>
    <dbReference type="NCBI Taxonomy" id="114742"/>
    <lineage>
        <taxon>Eukaryota</taxon>
        <taxon>Sar</taxon>
        <taxon>Stramenopiles</taxon>
        <taxon>Oomycota</taxon>
        <taxon>Peronosporomycetes</taxon>
        <taxon>Pythiales</taxon>
        <taxon>Pythiaceae</taxon>
        <taxon>Pythium</taxon>
    </lineage>
</organism>
<feature type="compositionally biased region" description="Polar residues" evidence="3">
    <location>
        <begin position="1185"/>
        <end position="1205"/>
    </location>
</feature>
<feature type="compositionally biased region" description="Low complexity" evidence="3">
    <location>
        <begin position="1093"/>
        <end position="1103"/>
    </location>
</feature>
<dbReference type="InterPro" id="IPR015943">
    <property type="entry name" value="WD40/YVTN_repeat-like_dom_sf"/>
</dbReference>
<dbReference type="GO" id="GO:0005509">
    <property type="term" value="F:calcium ion binding"/>
    <property type="evidence" value="ECO:0007669"/>
    <property type="project" value="InterPro"/>
</dbReference>
<keyword evidence="6" id="KW-1185">Reference proteome</keyword>
<feature type="repeat" description="WD" evidence="2">
    <location>
        <begin position="372"/>
        <end position="404"/>
    </location>
</feature>